<protein>
    <recommendedName>
        <fullName evidence="3">DUF4143 domain-containing protein</fullName>
    </recommendedName>
</protein>
<dbReference type="Proteomes" id="UP000632377">
    <property type="component" value="Unassembled WGS sequence"/>
</dbReference>
<organism evidence="1 2">
    <name type="scientific">Clostridium rhizosphaerae</name>
    <dbReference type="NCBI Taxonomy" id="2803861"/>
    <lineage>
        <taxon>Bacteria</taxon>
        <taxon>Bacillati</taxon>
        <taxon>Bacillota</taxon>
        <taxon>Clostridia</taxon>
        <taxon>Eubacteriales</taxon>
        <taxon>Clostridiaceae</taxon>
        <taxon>Clostridium</taxon>
    </lineage>
</organism>
<evidence type="ECO:0000313" key="1">
    <source>
        <dbReference type="EMBL" id="MBL4937731.1"/>
    </source>
</evidence>
<evidence type="ECO:0000313" key="2">
    <source>
        <dbReference type="Proteomes" id="UP000632377"/>
    </source>
</evidence>
<gene>
    <name evidence="1" type="ORF">JK636_18665</name>
</gene>
<proteinExistence type="predicted"/>
<comment type="caution">
    <text evidence="1">The sequence shown here is derived from an EMBL/GenBank/DDBJ whole genome shotgun (WGS) entry which is preliminary data.</text>
</comment>
<accession>A0ABS1TGJ3</accession>
<sequence>MHSIKCIDFYSELVFQGAEILQFKRELKLHKCTADAFIAFKISGKGKMILLEVDLYNKTNPEKYKELYETQEFQRKYGIFPLITIVSKSKRDKINTPFKVKYIDLRLEDLKEQLFV</sequence>
<reference evidence="1 2" key="1">
    <citation type="submission" date="2021-01" db="EMBL/GenBank/DDBJ databases">
        <title>Genome public.</title>
        <authorList>
            <person name="Liu C."/>
            <person name="Sun Q."/>
        </authorList>
    </citation>
    <scope>NUCLEOTIDE SEQUENCE [LARGE SCALE GENOMIC DNA]</scope>
    <source>
        <strain evidence="1 2">YIM B02515</strain>
    </source>
</reference>
<dbReference type="EMBL" id="JAESWC010000017">
    <property type="protein sequence ID" value="MBL4937731.1"/>
    <property type="molecule type" value="Genomic_DNA"/>
</dbReference>
<evidence type="ECO:0008006" key="3">
    <source>
        <dbReference type="Google" id="ProtNLM"/>
    </source>
</evidence>
<keyword evidence="2" id="KW-1185">Reference proteome</keyword>
<name>A0ABS1TGJ3_9CLOT</name>
<dbReference type="RefSeq" id="WP_202750480.1">
    <property type="nucleotide sequence ID" value="NZ_JAESWC010000017.1"/>
</dbReference>